<dbReference type="EMBL" id="VSSQ01013356">
    <property type="protein sequence ID" value="MPM51308.1"/>
    <property type="molecule type" value="Genomic_DNA"/>
</dbReference>
<organism evidence="2">
    <name type="scientific">bioreactor metagenome</name>
    <dbReference type="NCBI Taxonomy" id="1076179"/>
    <lineage>
        <taxon>unclassified sequences</taxon>
        <taxon>metagenomes</taxon>
        <taxon>ecological metagenomes</taxon>
    </lineage>
</organism>
<name>A0A645AF23_9ZZZZ</name>
<protein>
    <submittedName>
        <fullName evidence="2">Uncharacterized protein</fullName>
    </submittedName>
</protein>
<comment type="caution">
    <text evidence="2">The sequence shown here is derived from an EMBL/GenBank/DDBJ whole genome shotgun (WGS) entry which is preliminary data.</text>
</comment>
<accession>A0A645AF23</accession>
<reference evidence="2" key="1">
    <citation type="submission" date="2019-08" db="EMBL/GenBank/DDBJ databases">
        <authorList>
            <person name="Kucharzyk K."/>
            <person name="Murdoch R.W."/>
            <person name="Higgins S."/>
            <person name="Loffler F."/>
        </authorList>
    </citation>
    <scope>NUCLEOTIDE SEQUENCE</scope>
</reference>
<feature type="compositionally biased region" description="Basic and acidic residues" evidence="1">
    <location>
        <begin position="26"/>
        <end position="38"/>
    </location>
</feature>
<evidence type="ECO:0000313" key="2">
    <source>
        <dbReference type="EMBL" id="MPM51308.1"/>
    </source>
</evidence>
<feature type="region of interest" description="Disordered" evidence="1">
    <location>
        <begin position="1"/>
        <end position="38"/>
    </location>
</feature>
<feature type="compositionally biased region" description="Basic and acidic residues" evidence="1">
    <location>
        <begin position="1"/>
        <end position="15"/>
    </location>
</feature>
<sequence length="136" mass="15443">MDKHALRDAENRVKAAVELQGAKPQRRGDAGKRREDGQDVDRLAKCAADLLLAYQRDEDRADEPGRIVAELVVGKRHGDDGISGPWVEPPVEEGYLYRVARRLYRTGLRSKWQRSKMKKRLGCSVEYQADSHSGRE</sequence>
<gene>
    <name evidence="2" type="ORF">SDC9_98056</name>
</gene>
<evidence type="ECO:0000256" key="1">
    <source>
        <dbReference type="SAM" id="MobiDB-lite"/>
    </source>
</evidence>
<dbReference type="AlphaFoldDB" id="A0A645AF23"/>
<proteinExistence type="predicted"/>